<feature type="region of interest" description="Disordered" evidence="1">
    <location>
        <begin position="25"/>
        <end position="120"/>
    </location>
</feature>
<feature type="region of interest" description="Disordered" evidence="1">
    <location>
        <begin position="170"/>
        <end position="251"/>
    </location>
</feature>
<dbReference type="Proteomes" id="UP001165122">
    <property type="component" value="Unassembled WGS sequence"/>
</dbReference>
<name>A0A9W7C734_9STRA</name>
<feature type="compositionally biased region" description="Basic residues" evidence="1">
    <location>
        <begin position="83"/>
        <end position="94"/>
    </location>
</feature>
<dbReference type="OrthoDB" id="10620006at2759"/>
<protein>
    <submittedName>
        <fullName evidence="2">Uncharacterized protein</fullName>
    </submittedName>
</protein>
<keyword evidence="3" id="KW-1185">Reference proteome</keyword>
<comment type="caution">
    <text evidence="2">The sequence shown here is derived from an EMBL/GenBank/DDBJ whole genome shotgun (WGS) entry which is preliminary data.</text>
</comment>
<reference evidence="3" key="1">
    <citation type="journal article" date="2023" name="Commun. Biol.">
        <title>Genome analysis of Parmales, the sister group of diatoms, reveals the evolutionary specialization of diatoms from phago-mixotrophs to photoautotrophs.</title>
        <authorList>
            <person name="Ban H."/>
            <person name="Sato S."/>
            <person name="Yoshikawa S."/>
            <person name="Yamada K."/>
            <person name="Nakamura Y."/>
            <person name="Ichinomiya M."/>
            <person name="Sato N."/>
            <person name="Blanc-Mathieu R."/>
            <person name="Endo H."/>
            <person name="Kuwata A."/>
            <person name="Ogata H."/>
        </authorList>
    </citation>
    <scope>NUCLEOTIDE SEQUENCE [LARGE SCALE GENOMIC DNA]</scope>
    <source>
        <strain evidence="3">NIES 3700</strain>
    </source>
</reference>
<sequence>MIPKKFYHSRSVSALADRVNNVEQTSLGLSRTLERRPYRGAIAVKGGNWREEGEDEENESLWDMQARGKEDDDDEEEELVERKKGRKKKKKGKRYSSDENSEEDGMARTLPPGGLENMVDYLAVTEGDNVASDSSDDDVNLDPMSDVIISESTSVFVAQAIPVGDEWYYVQGDSEDSDGTGGIKGRRGKTKKYYEGKKKGRRKMEVKEEGSSSGGSSSESDDDAKSSGKKKKRSGGYSSSESDDEAKAEAK</sequence>
<organism evidence="2 3">
    <name type="scientific">Triparma laevis f. longispina</name>
    <dbReference type="NCBI Taxonomy" id="1714387"/>
    <lineage>
        <taxon>Eukaryota</taxon>
        <taxon>Sar</taxon>
        <taxon>Stramenopiles</taxon>
        <taxon>Ochrophyta</taxon>
        <taxon>Bolidophyceae</taxon>
        <taxon>Parmales</taxon>
        <taxon>Triparmaceae</taxon>
        <taxon>Triparma</taxon>
    </lineage>
</organism>
<evidence type="ECO:0000256" key="1">
    <source>
        <dbReference type="SAM" id="MobiDB-lite"/>
    </source>
</evidence>
<dbReference type="AlphaFoldDB" id="A0A9W7C734"/>
<gene>
    <name evidence="2" type="ORF">TrLO_g8457</name>
</gene>
<dbReference type="EMBL" id="BRXW01000022">
    <property type="protein sequence ID" value="GMI00390.1"/>
    <property type="molecule type" value="Genomic_DNA"/>
</dbReference>
<feature type="compositionally biased region" description="Basic and acidic residues" evidence="1">
    <location>
        <begin position="192"/>
        <end position="210"/>
    </location>
</feature>
<evidence type="ECO:0000313" key="3">
    <source>
        <dbReference type="Proteomes" id="UP001165122"/>
    </source>
</evidence>
<evidence type="ECO:0000313" key="2">
    <source>
        <dbReference type="EMBL" id="GMI00390.1"/>
    </source>
</evidence>
<proteinExistence type="predicted"/>
<accession>A0A9W7C734</accession>